<dbReference type="Proteomes" id="UP001138997">
    <property type="component" value="Unassembled WGS sequence"/>
</dbReference>
<dbReference type="SUPFAM" id="SSF54427">
    <property type="entry name" value="NTF2-like"/>
    <property type="match status" value="1"/>
</dbReference>
<organism evidence="1 2">
    <name type="scientific">Kineosporia babensis</name>
    <dbReference type="NCBI Taxonomy" id="499548"/>
    <lineage>
        <taxon>Bacteria</taxon>
        <taxon>Bacillati</taxon>
        <taxon>Actinomycetota</taxon>
        <taxon>Actinomycetes</taxon>
        <taxon>Kineosporiales</taxon>
        <taxon>Kineosporiaceae</taxon>
        <taxon>Kineosporia</taxon>
    </lineage>
</organism>
<dbReference type="NCBIfam" id="TIGR02246">
    <property type="entry name" value="SgcJ/EcaC family oxidoreductase"/>
    <property type="match status" value="1"/>
</dbReference>
<evidence type="ECO:0000313" key="2">
    <source>
        <dbReference type="Proteomes" id="UP001138997"/>
    </source>
</evidence>
<reference evidence="1" key="1">
    <citation type="submission" date="2021-11" db="EMBL/GenBank/DDBJ databases">
        <title>Streptomyces corallinus and Kineosporia corallina sp. nov., two new coral-derived marine actinobacteria.</title>
        <authorList>
            <person name="Buangrab K."/>
            <person name="Sutthacheep M."/>
            <person name="Yeemin T."/>
            <person name="Harunari E."/>
            <person name="Igarashi Y."/>
            <person name="Sripreechasak P."/>
            <person name="Kanchanasin P."/>
            <person name="Tanasupawat S."/>
            <person name="Phongsopitanun W."/>
        </authorList>
    </citation>
    <scope>NUCLEOTIDE SEQUENCE</scope>
    <source>
        <strain evidence="1">JCM 31032</strain>
    </source>
</reference>
<name>A0A9X1NDV6_9ACTN</name>
<accession>A0A9X1NDV6</accession>
<dbReference type="InterPro" id="IPR032710">
    <property type="entry name" value="NTF2-like_dom_sf"/>
</dbReference>
<dbReference type="AlphaFoldDB" id="A0A9X1NDV6"/>
<comment type="caution">
    <text evidence="1">The sequence shown here is derived from an EMBL/GenBank/DDBJ whole genome shotgun (WGS) entry which is preliminary data.</text>
</comment>
<protein>
    <submittedName>
        <fullName evidence="1">SgcJ/EcaC family oxidoreductase</fullName>
    </submittedName>
</protein>
<evidence type="ECO:0000313" key="1">
    <source>
        <dbReference type="EMBL" id="MCD5311253.1"/>
    </source>
</evidence>
<gene>
    <name evidence="1" type="ORF">LR394_10110</name>
</gene>
<dbReference type="InterPro" id="IPR011944">
    <property type="entry name" value="Steroid_delta5-4_isomerase"/>
</dbReference>
<proteinExistence type="predicted"/>
<dbReference type="Gene3D" id="3.10.450.50">
    <property type="match status" value="1"/>
</dbReference>
<dbReference type="RefSeq" id="WP_231440431.1">
    <property type="nucleotide sequence ID" value="NZ_JAJOMB010000004.1"/>
</dbReference>
<sequence>MEQTVETLSAVASRMGRAWNDGDAAGFFADFAEDGKLVEFEGTIGQGRQALVQAQTPLFETVLKGSRLVDSSVEFAEIVQPGVGIVHHRAVLLMAGETDPLPTRYLSQLYVLHWRDERWQIVALHNSRVLSFRSIAQLDALAG</sequence>
<keyword evidence="2" id="KW-1185">Reference proteome</keyword>
<dbReference type="EMBL" id="JAJOMB010000004">
    <property type="protein sequence ID" value="MCD5311253.1"/>
    <property type="molecule type" value="Genomic_DNA"/>
</dbReference>